<proteinExistence type="predicted"/>
<dbReference type="EMBL" id="JBITGY010000024">
    <property type="protein sequence ID" value="MFI6505816.1"/>
    <property type="molecule type" value="Genomic_DNA"/>
</dbReference>
<name>A0ABW7ZCC9_9ACTN</name>
<protein>
    <recommendedName>
        <fullName evidence="3">Integrase</fullName>
    </recommendedName>
</protein>
<reference evidence="1 2" key="1">
    <citation type="submission" date="2024-10" db="EMBL/GenBank/DDBJ databases">
        <title>The Natural Products Discovery Center: Release of the First 8490 Sequenced Strains for Exploring Actinobacteria Biosynthetic Diversity.</title>
        <authorList>
            <person name="Kalkreuter E."/>
            <person name="Kautsar S.A."/>
            <person name="Yang D."/>
            <person name="Bader C.D."/>
            <person name="Teijaro C.N."/>
            <person name="Fluegel L."/>
            <person name="Davis C.M."/>
            <person name="Simpson J.R."/>
            <person name="Lauterbach L."/>
            <person name="Steele A.D."/>
            <person name="Gui C."/>
            <person name="Meng S."/>
            <person name="Li G."/>
            <person name="Viehrig K."/>
            <person name="Ye F."/>
            <person name="Su P."/>
            <person name="Kiefer A.F."/>
            <person name="Nichols A."/>
            <person name="Cepeda A.J."/>
            <person name="Yan W."/>
            <person name="Fan B."/>
            <person name="Jiang Y."/>
            <person name="Adhikari A."/>
            <person name="Zheng C.-J."/>
            <person name="Schuster L."/>
            <person name="Cowan T.M."/>
            <person name="Smanski M.J."/>
            <person name="Chevrette M.G."/>
            <person name="De Carvalho L.P.S."/>
            <person name="Shen B."/>
        </authorList>
    </citation>
    <scope>NUCLEOTIDE SEQUENCE [LARGE SCALE GENOMIC DNA]</scope>
    <source>
        <strain evidence="1 2">NPDC050545</strain>
    </source>
</reference>
<organism evidence="1 2">
    <name type="scientific">Nonomuraea typhae</name>
    <dbReference type="NCBI Taxonomy" id="2603600"/>
    <lineage>
        <taxon>Bacteria</taxon>
        <taxon>Bacillati</taxon>
        <taxon>Actinomycetota</taxon>
        <taxon>Actinomycetes</taxon>
        <taxon>Streptosporangiales</taxon>
        <taxon>Streptosporangiaceae</taxon>
        <taxon>Nonomuraea</taxon>
    </lineage>
</organism>
<keyword evidence="2" id="KW-1185">Reference proteome</keyword>
<evidence type="ECO:0008006" key="3">
    <source>
        <dbReference type="Google" id="ProtNLM"/>
    </source>
</evidence>
<dbReference type="Proteomes" id="UP001612741">
    <property type="component" value="Unassembled WGS sequence"/>
</dbReference>
<evidence type="ECO:0000313" key="1">
    <source>
        <dbReference type="EMBL" id="MFI6505816.1"/>
    </source>
</evidence>
<evidence type="ECO:0000313" key="2">
    <source>
        <dbReference type="Proteomes" id="UP001612741"/>
    </source>
</evidence>
<gene>
    <name evidence="1" type="ORF">ACIBG2_51145</name>
</gene>
<sequence>MLLRLAYLTVTNAFAALRLLPMSDRDKDVEILALRHQVMVLERQLGVDVRVRFAPEDRLFLAALLTSLPRVVLRRLRLVVRPDTILRGHREIVKQRHARACRPKRRGRPPTVRSIRALVLRLVRENPAWGYRRVHGELTALGLKVAAATVWEILRQEGIDPASVCLAPPPIRPRPGLHKR</sequence>
<accession>A0ABW7ZCC9</accession>
<dbReference type="RefSeq" id="WP_397092215.1">
    <property type="nucleotide sequence ID" value="NZ_JBITGY010000024.1"/>
</dbReference>
<comment type="caution">
    <text evidence="1">The sequence shown here is derived from an EMBL/GenBank/DDBJ whole genome shotgun (WGS) entry which is preliminary data.</text>
</comment>